<evidence type="ECO:0000313" key="3">
    <source>
        <dbReference type="Proteomes" id="UP000279259"/>
    </source>
</evidence>
<dbReference type="AlphaFoldDB" id="A0A427YL41"/>
<name>A0A427YL41_9TREE</name>
<proteinExistence type="predicted"/>
<feature type="region of interest" description="Disordered" evidence="1">
    <location>
        <begin position="92"/>
        <end position="127"/>
    </location>
</feature>
<dbReference type="EMBL" id="RSCD01000007">
    <property type="protein sequence ID" value="RSH91790.1"/>
    <property type="molecule type" value="Genomic_DNA"/>
</dbReference>
<gene>
    <name evidence="2" type="ORF">EHS25_009160</name>
</gene>
<evidence type="ECO:0000256" key="1">
    <source>
        <dbReference type="SAM" id="MobiDB-lite"/>
    </source>
</evidence>
<reference evidence="2 3" key="1">
    <citation type="submission" date="2018-11" db="EMBL/GenBank/DDBJ databases">
        <title>Genome sequence of Saitozyma podzolica DSM 27192.</title>
        <authorList>
            <person name="Aliyu H."/>
            <person name="Gorte O."/>
            <person name="Ochsenreither K."/>
        </authorList>
    </citation>
    <scope>NUCLEOTIDE SEQUENCE [LARGE SCALE GENOMIC DNA]</scope>
    <source>
        <strain evidence="2 3">DSM 27192</strain>
    </source>
</reference>
<accession>A0A427YL41</accession>
<organism evidence="2 3">
    <name type="scientific">Saitozyma podzolica</name>
    <dbReference type="NCBI Taxonomy" id="1890683"/>
    <lineage>
        <taxon>Eukaryota</taxon>
        <taxon>Fungi</taxon>
        <taxon>Dikarya</taxon>
        <taxon>Basidiomycota</taxon>
        <taxon>Agaricomycotina</taxon>
        <taxon>Tremellomycetes</taxon>
        <taxon>Tremellales</taxon>
        <taxon>Trimorphomycetaceae</taxon>
        <taxon>Saitozyma</taxon>
    </lineage>
</organism>
<sequence length="127" mass="13969">MVTLNDFVHQILATSREKVDSSLSGPRGRTAGFGLRGLIVVCIRAHRYSAKEVVVMAKDHGWHPRLLRRERREDAQRSIIFLTGTLARPLLPSRGAPTLPRSNRSPGGVVTGSALRSSSWGDPTLLF</sequence>
<comment type="caution">
    <text evidence="2">The sequence shown here is derived from an EMBL/GenBank/DDBJ whole genome shotgun (WGS) entry which is preliminary data.</text>
</comment>
<protein>
    <submittedName>
        <fullName evidence="2">Uncharacterized protein</fullName>
    </submittedName>
</protein>
<keyword evidence="3" id="KW-1185">Reference proteome</keyword>
<dbReference type="Proteomes" id="UP000279259">
    <property type="component" value="Unassembled WGS sequence"/>
</dbReference>
<evidence type="ECO:0000313" key="2">
    <source>
        <dbReference type="EMBL" id="RSH91790.1"/>
    </source>
</evidence>